<dbReference type="AlphaFoldDB" id="A0A160THU3"/>
<gene>
    <name evidence="3" type="ORF">MGWOODY_Tha354</name>
</gene>
<keyword evidence="2" id="KW-0802">TPR repeat</keyword>
<protein>
    <submittedName>
        <fullName evidence="3">TPR domain protein, putative component of TonB system</fullName>
    </submittedName>
</protein>
<dbReference type="PANTHER" id="PTHR45586">
    <property type="entry name" value="TPR REPEAT-CONTAINING PROTEIN PA4667"/>
    <property type="match status" value="1"/>
</dbReference>
<dbReference type="SUPFAM" id="SSF48452">
    <property type="entry name" value="TPR-like"/>
    <property type="match status" value="1"/>
</dbReference>
<dbReference type="Gene3D" id="1.25.40.10">
    <property type="entry name" value="Tetratricopeptide repeat domain"/>
    <property type="match status" value="3"/>
</dbReference>
<proteinExistence type="predicted"/>
<dbReference type="InterPro" id="IPR019734">
    <property type="entry name" value="TPR_rpt"/>
</dbReference>
<dbReference type="GO" id="GO:0016192">
    <property type="term" value="P:vesicle-mediated transport"/>
    <property type="evidence" value="ECO:0007669"/>
    <property type="project" value="UniProtKB-ARBA"/>
</dbReference>
<name>A0A160THU3_9ZZZZ</name>
<dbReference type="PANTHER" id="PTHR45586:SF1">
    <property type="entry name" value="LIPOPOLYSACCHARIDE ASSEMBLY PROTEIN B"/>
    <property type="match status" value="1"/>
</dbReference>
<dbReference type="GO" id="GO:0032991">
    <property type="term" value="C:protein-containing complex"/>
    <property type="evidence" value="ECO:0007669"/>
    <property type="project" value="UniProtKB-ARBA"/>
</dbReference>
<reference evidence="3" key="1">
    <citation type="submission" date="2015-10" db="EMBL/GenBank/DDBJ databases">
        <authorList>
            <person name="Gilbert D.G."/>
        </authorList>
    </citation>
    <scope>NUCLEOTIDE SEQUENCE</scope>
</reference>
<dbReference type="GO" id="GO:0005737">
    <property type="term" value="C:cytoplasm"/>
    <property type="evidence" value="ECO:0007669"/>
    <property type="project" value="UniProtKB-ARBA"/>
</dbReference>
<dbReference type="SUPFAM" id="SSF81901">
    <property type="entry name" value="HCP-like"/>
    <property type="match status" value="1"/>
</dbReference>
<dbReference type="GO" id="GO:0012505">
    <property type="term" value="C:endomembrane system"/>
    <property type="evidence" value="ECO:0007669"/>
    <property type="project" value="UniProtKB-ARBA"/>
</dbReference>
<evidence type="ECO:0000256" key="1">
    <source>
        <dbReference type="ARBA" id="ARBA00022737"/>
    </source>
</evidence>
<sequence>MDIQDQMNSRTVRHGRFWSACLITVYLIFSVGQVHAAADSVSSGTYKKLTAIQEQIAANQLNEATKALAELYAEVEADSIDAALVLQMQGYTEMGKNDYPKAIAYLRKSLDLNRLPESIKYSVGYMVAQLYAAQGQFNEALTFAKEWFSTLENPTPDQSIFMANIFAQTKNYLDAIPYASAAINKSESPKESWFQLLIACYFEVKNYKGAESTLKRAISLWPEKPSYWEQLASVYITRGDELKGLATLQLAWKSGVLDKESSIRSMIQLAITEGIPEHGARLLAAAIDKEALPKNEKYLDLLANAWVAAKESSQAITAFEQLATVTGSGNPYVRIANLYLEKAQWEKAEEAVRSALSKDVDKPGNVWVSLGIALTEQTKFSDGMKAFRNAIAYDYAERRAKSWLKYAEDLKRQHNWVNQNS</sequence>
<accession>A0A160THU3</accession>
<keyword evidence="1" id="KW-0677">Repeat</keyword>
<dbReference type="InterPro" id="IPR051012">
    <property type="entry name" value="CellSynth/LPSAsmb/PSIAsmb"/>
</dbReference>
<dbReference type="InterPro" id="IPR011990">
    <property type="entry name" value="TPR-like_helical_dom_sf"/>
</dbReference>
<dbReference type="Pfam" id="PF13181">
    <property type="entry name" value="TPR_8"/>
    <property type="match status" value="1"/>
</dbReference>
<dbReference type="Pfam" id="PF09295">
    <property type="entry name" value="ChAPs"/>
    <property type="match status" value="1"/>
</dbReference>
<evidence type="ECO:0000256" key="2">
    <source>
        <dbReference type="ARBA" id="ARBA00022803"/>
    </source>
</evidence>
<dbReference type="EMBL" id="CZQC01000073">
    <property type="protein sequence ID" value="CUS43004.1"/>
    <property type="molecule type" value="Genomic_DNA"/>
</dbReference>
<organism evidence="3">
    <name type="scientific">hydrothermal vent metagenome</name>
    <dbReference type="NCBI Taxonomy" id="652676"/>
    <lineage>
        <taxon>unclassified sequences</taxon>
        <taxon>metagenomes</taxon>
        <taxon>ecological metagenomes</taxon>
    </lineage>
</organism>
<dbReference type="SMART" id="SM00028">
    <property type="entry name" value="TPR"/>
    <property type="match status" value="5"/>
</dbReference>
<dbReference type="InterPro" id="IPR015374">
    <property type="entry name" value="ChAPs"/>
</dbReference>
<evidence type="ECO:0000313" key="3">
    <source>
        <dbReference type="EMBL" id="CUS43004.1"/>
    </source>
</evidence>